<dbReference type="EMBL" id="AP023359">
    <property type="protein sequence ID" value="BCJ69365.1"/>
    <property type="molecule type" value="Genomic_DNA"/>
</dbReference>
<feature type="chain" id="PRO_5032476362" evidence="1">
    <location>
        <begin position="31"/>
        <end position="144"/>
    </location>
</feature>
<accession>A0A810NDK1</accession>
<organism evidence="2 3">
    <name type="scientific">Polymorphospora rubra</name>
    <dbReference type="NCBI Taxonomy" id="338584"/>
    <lineage>
        <taxon>Bacteria</taxon>
        <taxon>Bacillati</taxon>
        <taxon>Actinomycetota</taxon>
        <taxon>Actinomycetes</taxon>
        <taxon>Micromonosporales</taxon>
        <taxon>Micromonosporaceae</taxon>
        <taxon>Polymorphospora</taxon>
    </lineage>
</organism>
<keyword evidence="1" id="KW-0732">Signal</keyword>
<sequence length="144" mass="15781">MRTWAGKPCRATAVALVLALLPIMSGPAQAADVAYNRKSQHLTATPNSGMPIALVSREITLADGTYGWWNFPTSAPCQTYTGRILPGTYTWTDQLWPGIPSAGTYRHHSYLTEENGGWSYHIQCDFQLSATGSYTWGSGLDPHF</sequence>
<dbReference type="AlphaFoldDB" id="A0A810NDK1"/>
<dbReference type="RefSeq" id="WP_212818598.1">
    <property type="nucleotide sequence ID" value="NZ_AP023359.1"/>
</dbReference>
<proteinExistence type="predicted"/>
<dbReference type="Proteomes" id="UP000680866">
    <property type="component" value="Chromosome"/>
</dbReference>
<protein>
    <submittedName>
        <fullName evidence="2">Uncharacterized protein</fullName>
    </submittedName>
</protein>
<name>A0A810NDK1_9ACTN</name>
<evidence type="ECO:0000313" key="3">
    <source>
        <dbReference type="Proteomes" id="UP000680866"/>
    </source>
</evidence>
<keyword evidence="3" id="KW-1185">Reference proteome</keyword>
<reference evidence="2" key="1">
    <citation type="submission" date="2020-08" db="EMBL/GenBank/DDBJ databases">
        <title>Whole genome shotgun sequence of Polymorphospora rubra NBRC 101157.</title>
        <authorList>
            <person name="Komaki H."/>
            <person name="Tamura T."/>
        </authorList>
    </citation>
    <scope>NUCLEOTIDE SEQUENCE</scope>
    <source>
        <strain evidence="2">NBRC 101157</strain>
    </source>
</reference>
<evidence type="ECO:0000256" key="1">
    <source>
        <dbReference type="SAM" id="SignalP"/>
    </source>
</evidence>
<gene>
    <name evidence="2" type="ORF">Prubr_63860</name>
</gene>
<dbReference type="KEGG" id="pry:Prubr_63860"/>
<feature type="signal peptide" evidence="1">
    <location>
        <begin position="1"/>
        <end position="30"/>
    </location>
</feature>
<evidence type="ECO:0000313" key="2">
    <source>
        <dbReference type="EMBL" id="BCJ69365.1"/>
    </source>
</evidence>